<dbReference type="InterPro" id="IPR002104">
    <property type="entry name" value="Integrase_catalytic"/>
</dbReference>
<proteinExistence type="inferred from homology"/>
<evidence type="ECO:0000256" key="3">
    <source>
        <dbReference type="ARBA" id="ARBA00023172"/>
    </source>
</evidence>
<feature type="domain" description="Tyr recombinase" evidence="6">
    <location>
        <begin position="186"/>
        <end position="402"/>
    </location>
</feature>
<keyword evidence="9" id="KW-1185">Reference proteome</keyword>
<feature type="domain" description="Core-binding (CB)" evidence="7">
    <location>
        <begin position="79"/>
        <end position="161"/>
    </location>
</feature>
<gene>
    <name evidence="8" type="ORF">CVAR292_02473</name>
</gene>
<evidence type="ECO:0000313" key="8">
    <source>
        <dbReference type="EMBL" id="CUU67119.1"/>
    </source>
</evidence>
<dbReference type="PROSITE" id="PS51900">
    <property type="entry name" value="CB"/>
    <property type="match status" value="1"/>
</dbReference>
<dbReference type="InterPro" id="IPR013762">
    <property type="entry name" value="Integrase-like_cat_sf"/>
</dbReference>
<dbReference type="Pfam" id="PF00589">
    <property type="entry name" value="Phage_integrase"/>
    <property type="match status" value="1"/>
</dbReference>
<keyword evidence="2 4" id="KW-0238">DNA-binding</keyword>
<protein>
    <submittedName>
        <fullName evidence="8">Site-specific recombinase XerD</fullName>
    </submittedName>
</protein>
<dbReference type="Pfam" id="PF26003">
    <property type="entry name" value="Integrase_N_phage"/>
    <property type="match status" value="1"/>
</dbReference>
<dbReference type="GO" id="GO:0015074">
    <property type="term" value="P:DNA integration"/>
    <property type="evidence" value="ECO:0007669"/>
    <property type="project" value="InterPro"/>
</dbReference>
<dbReference type="InterPro" id="IPR058717">
    <property type="entry name" value="Phage_L5_Integrase_N"/>
</dbReference>
<dbReference type="InterPro" id="IPR050090">
    <property type="entry name" value="Tyrosine_recombinase_XerCD"/>
</dbReference>
<evidence type="ECO:0000256" key="1">
    <source>
        <dbReference type="ARBA" id="ARBA00008857"/>
    </source>
</evidence>
<evidence type="ECO:0000259" key="6">
    <source>
        <dbReference type="PROSITE" id="PS51898"/>
    </source>
</evidence>
<dbReference type="InterPro" id="IPR011010">
    <property type="entry name" value="DNA_brk_join_enz"/>
</dbReference>
<dbReference type="PROSITE" id="PS51898">
    <property type="entry name" value="TYR_RECOMBINASE"/>
    <property type="match status" value="1"/>
</dbReference>
<evidence type="ECO:0000313" key="9">
    <source>
        <dbReference type="Proteomes" id="UP000182498"/>
    </source>
</evidence>
<sequence length="419" mass="46984">MTTKKKPRRSFGAVRRLPSGRYQAKYTGPDSQWHTAPQTYEMKGDAEGWLRAEQRLVNDGPWTPPTQRQPQTAGKAAPLTVKALCEQWLTTAPLKSSTVSSHRKRLELRVYSTPLADEPAVDVDRARIRQWWADVQRQWPDTGSTNSYAYKRLRTAFQWAVDEAELLHTNPVRVKGAGTPPRSDIRDRPLITRDEATALVGGVTERMKTPVELLLYCGLRIGELLELRRNDVHGIDGDGPVTLRIRRDAVREEEPKVDDDGEPVMNKRTGKQVMRQFMVSHDTPKTSAANRDVGVPASVATRLRKHLREHVARGPDALIIPNARGGVMMDTTFRGLMSPGKAHAGRKDVGPHDLRRFYCTLLVNTPGVSLEEARRLVGHEDVSQLMNYQRASSGYESRAAAALNNMIEPTPTPKDQNNE</sequence>
<dbReference type="AlphaFoldDB" id="A0A0X2NQH1"/>
<dbReference type="PANTHER" id="PTHR30349">
    <property type="entry name" value="PHAGE INTEGRASE-RELATED"/>
    <property type="match status" value="1"/>
</dbReference>
<comment type="similarity">
    <text evidence="1">Belongs to the 'phage' integrase family.</text>
</comment>
<name>A0A0X2NQH1_9CORY</name>
<evidence type="ECO:0000256" key="5">
    <source>
        <dbReference type="SAM" id="MobiDB-lite"/>
    </source>
</evidence>
<keyword evidence="3" id="KW-0233">DNA recombination</keyword>
<dbReference type="Gene3D" id="1.10.443.10">
    <property type="entry name" value="Intergrase catalytic core"/>
    <property type="match status" value="1"/>
</dbReference>
<dbReference type="PANTHER" id="PTHR30349:SF64">
    <property type="entry name" value="PROPHAGE INTEGRASE INTD-RELATED"/>
    <property type="match status" value="1"/>
</dbReference>
<dbReference type="SUPFAM" id="SSF56349">
    <property type="entry name" value="DNA breaking-rejoining enzymes"/>
    <property type="match status" value="1"/>
</dbReference>
<dbReference type="Gene3D" id="1.10.150.130">
    <property type="match status" value="1"/>
</dbReference>
<evidence type="ECO:0000259" key="7">
    <source>
        <dbReference type="PROSITE" id="PS51900"/>
    </source>
</evidence>
<dbReference type="InterPro" id="IPR044068">
    <property type="entry name" value="CB"/>
</dbReference>
<evidence type="ECO:0000256" key="2">
    <source>
        <dbReference type="ARBA" id="ARBA00023125"/>
    </source>
</evidence>
<feature type="region of interest" description="Disordered" evidence="5">
    <location>
        <begin position="1"/>
        <end position="36"/>
    </location>
</feature>
<evidence type="ECO:0000256" key="4">
    <source>
        <dbReference type="PROSITE-ProRule" id="PRU01248"/>
    </source>
</evidence>
<dbReference type="GO" id="GO:0006310">
    <property type="term" value="P:DNA recombination"/>
    <property type="evidence" value="ECO:0007669"/>
    <property type="project" value="UniProtKB-KW"/>
</dbReference>
<dbReference type="EMBL" id="FAUH01000018">
    <property type="protein sequence ID" value="CUU67119.1"/>
    <property type="molecule type" value="Genomic_DNA"/>
</dbReference>
<dbReference type="GO" id="GO:0003677">
    <property type="term" value="F:DNA binding"/>
    <property type="evidence" value="ECO:0007669"/>
    <property type="project" value="UniProtKB-UniRule"/>
</dbReference>
<accession>A0A0X2NQH1</accession>
<dbReference type="InterPro" id="IPR010998">
    <property type="entry name" value="Integrase_recombinase_N"/>
</dbReference>
<reference evidence="9" key="1">
    <citation type="submission" date="2015-11" db="EMBL/GenBank/DDBJ databases">
        <authorList>
            <person name="Dugat-Bony E."/>
        </authorList>
    </citation>
    <scope>NUCLEOTIDE SEQUENCE [LARGE SCALE GENOMIC DNA]</scope>
    <source>
        <strain evidence="9">Mu292</strain>
    </source>
</reference>
<dbReference type="RefSeq" id="WP_176702247.1">
    <property type="nucleotide sequence ID" value="NZ_FAUH01000018.1"/>
</dbReference>
<dbReference type="Proteomes" id="UP000182498">
    <property type="component" value="Unassembled WGS sequence"/>
</dbReference>
<organism evidence="8 9">
    <name type="scientific">Corynebacterium variabile</name>
    <dbReference type="NCBI Taxonomy" id="1727"/>
    <lineage>
        <taxon>Bacteria</taxon>
        <taxon>Bacillati</taxon>
        <taxon>Actinomycetota</taxon>
        <taxon>Actinomycetes</taxon>
        <taxon>Mycobacteriales</taxon>
        <taxon>Corynebacteriaceae</taxon>
        <taxon>Corynebacterium</taxon>
    </lineage>
</organism>